<name>A0A0U4C5J7_9BACT</name>
<keyword evidence="2" id="KW-1185">Reference proteome</keyword>
<proteinExistence type="predicted"/>
<dbReference type="Proteomes" id="UP000059542">
    <property type="component" value="Chromosome"/>
</dbReference>
<organism evidence="1 2">
    <name type="scientific">Hymenobacter sedentarius</name>
    <dbReference type="NCBI Taxonomy" id="1411621"/>
    <lineage>
        <taxon>Bacteria</taxon>
        <taxon>Pseudomonadati</taxon>
        <taxon>Bacteroidota</taxon>
        <taxon>Cytophagia</taxon>
        <taxon>Cytophagales</taxon>
        <taxon>Hymenobacteraceae</taxon>
        <taxon>Hymenobacter</taxon>
    </lineage>
</organism>
<protein>
    <submittedName>
        <fullName evidence="1">Uncharacterized protein</fullName>
    </submittedName>
</protein>
<gene>
    <name evidence="1" type="ORF">AUC43_15180</name>
</gene>
<dbReference type="AlphaFoldDB" id="A0A0U4C5J7"/>
<dbReference type="EMBL" id="CP013909">
    <property type="protein sequence ID" value="ALW86306.1"/>
    <property type="molecule type" value="Genomic_DNA"/>
</dbReference>
<evidence type="ECO:0000313" key="1">
    <source>
        <dbReference type="EMBL" id="ALW86306.1"/>
    </source>
</evidence>
<dbReference type="OrthoDB" id="1077479at2"/>
<dbReference type="KEGG" id="hyg:AUC43_15180"/>
<dbReference type="STRING" id="1411621.AUC43_15180"/>
<evidence type="ECO:0000313" key="2">
    <source>
        <dbReference type="Proteomes" id="UP000059542"/>
    </source>
</evidence>
<sequence>MKAQHGWALSAESFVSNLVKYGDLVAYDGPLLSHYVSYPRAKHYLFSWIDYDDTSNRWLVLEVSYRHLYDYLTDAKSLADIFEEPYNSKVIVLSTDTAGICSNALLVECEDLIADYIPEADSFYELAMPARYEQLFAAEGSEISYAQHLQNLRAAAVRFRLAPFEARFASTLGINDIGGFLQRVTRSLKSYVEVRFLADYRETYSRIEYALTDLAKVLKGVEPRGVNNQFGSFEIDVAIDPLPQGEQNLPVELITWQQQILQDYKRDVFDFSFYGDVRRPNSLSSADDLQMRAIFLPIVQIANNQNYYVETQIEGEKAYKRLAPVSAAVRKRILPVPPQPEEDEAIRTELTSLLLELKEGQDPSTISMAQLRRALLAVNTGNQTSIIVSNFRSSENQLIEFSEPIEVNVSRVGDFFQASYPPLDIAELGTNARAAMAAFHIQLRILFTRLQRNLEDRQRGEGLRSEKEGRILDALADLLS</sequence>
<dbReference type="RefSeq" id="WP_068195450.1">
    <property type="nucleotide sequence ID" value="NZ_CP013909.1"/>
</dbReference>
<accession>A0A0U4C5J7</accession>
<reference evidence="1 2" key="1">
    <citation type="submission" date="2015-12" db="EMBL/GenBank/DDBJ databases">
        <authorList>
            <person name="Shamseldin A."/>
            <person name="Moawad H."/>
            <person name="Abd El-Rahim W.M."/>
            <person name="Sadowsky M.J."/>
        </authorList>
    </citation>
    <scope>NUCLEOTIDE SEQUENCE [LARGE SCALE GENOMIC DNA]</scope>
    <source>
        <strain evidence="1 2">DG5B</strain>
    </source>
</reference>